<dbReference type="PANTHER" id="PTHR30294:SF29">
    <property type="entry name" value="MULTIDRUG ABC TRANSPORTER PERMEASE YBHS-RELATED"/>
    <property type="match status" value="1"/>
</dbReference>
<reference evidence="8 9" key="1">
    <citation type="submission" date="2016-03" db="EMBL/GenBank/DDBJ databases">
        <title>Genome sequence of Providencia stuartii strain, isolated from the salivary glands of larval Lucilia sericata.</title>
        <authorList>
            <person name="Yuan Y."/>
            <person name="Zhang Y."/>
            <person name="Fu S."/>
            <person name="Crippen T.L."/>
            <person name="Visi D."/>
            <person name="Benbow M.E."/>
            <person name="Allen M."/>
            <person name="Tomberlin J.K."/>
            <person name="Sze S.-H."/>
            <person name="Tarone A.M."/>
        </authorList>
    </citation>
    <scope>NUCLEOTIDE SEQUENCE [LARGE SCALE GENOMIC DNA]</scope>
    <source>
        <strain evidence="8 9">Crippen</strain>
    </source>
</reference>
<evidence type="ECO:0000256" key="5">
    <source>
        <dbReference type="ARBA" id="ARBA00022692"/>
    </source>
</evidence>
<gene>
    <name evidence="8" type="ORF">A3Q29_01480</name>
</gene>
<accession>A0A1S1HUD9</accession>
<proteinExistence type="inferred from homology"/>
<dbReference type="PANTHER" id="PTHR30294">
    <property type="entry name" value="MEMBRANE COMPONENT OF ABC TRANSPORTER YHHJ-RELATED"/>
    <property type="match status" value="1"/>
</dbReference>
<protein>
    <submittedName>
        <fullName evidence="8">Uncharacterized protein</fullName>
    </submittedName>
</protein>
<evidence type="ECO:0000256" key="4">
    <source>
        <dbReference type="ARBA" id="ARBA00022475"/>
    </source>
</evidence>
<keyword evidence="4" id="KW-1003">Cell membrane</keyword>
<dbReference type="InterPro" id="IPR047817">
    <property type="entry name" value="ABC2_TM_bact-type"/>
</dbReference>
<dbReference type="Gene3D" id="3.40.1710.10">
    <property type="entry name" value="abc type-2 transporter like domain"/>
    <property type="match status" value="1"/>
</dbReference>
<dbReference type="OrthoDB" id="9808686at2"/>
<dbReference type="InterPro" id="IPR013525">
    <property type="entry name" value="ABC2_TM"/>
</dbReference>
<evidence type="ECO:0000256" key="2">
    <source>
        <dbReference type="ARBA" id="ARBA00007783"/>
    </source>
</evidence>
<comment type="similarity">
    <text evidence="2">Belongs to the ABC-2 integral membrane protein family.</text>
</comment>
<evidence type="ECO:0000256" key="7">
    <source>
        <dbReference type="ARBA" id="ARBA00023136"/>
    </source>
</evidence>
<dbReference type="GeneID" id="92280004"/>
<keyword evidence="6" id="KW-1133">Transmembrane helix</keyword>
<name>A0A1S1HUD9_PROST</name>
<sequence length="380" mass="42114">MSTSTASHFSWRRLKALCIKESKQIVRDPSSALIAVVIPLMLLFIFGYGINLDSSQLRVGILMDQQSHEARELVDTFTGSPFIDATVSDNRQELIDKMQAGELRGIVVIPVNFSEQLLRPEGHAAIQVITDGSEPNTANFVQAYTKGVWHTWLIQQGENKGYPTAPLIELNMRYWFNEAAISQHFIIPGAISIIMTVVGAILTSLVVAREWERGTMEALLSTQITRTELLLSKLLPYQILGTFVMILCMAVTTGVLGVPYRGSLLVLFLITSLYLATALGMGLLISTITRNQFNAAMVALNAAFLPAIMLSGFIFEISSMPIFIQIVTYFIPARYFVSSLQTLFLAGDIYVVLLTDLLLLIASAILFIGLTAWKTRRRLD</sequence>
<organism evidence="8 9">
    <name type="scientific">Providencia stuartii</name>
    <dbReference type="NCBI Taxonomy" id="588"/>
    <lineage>
        <taxon>Bacteria</taxon>
        <taxon>Pseudomonadati</taxon>
        <taxon>Pseudomonadota</taxon>
        <taxon>Gammaproteobacteria</taxon>
        <taxon>Enterobacterales</taxon>
        <taxon>Morganellaceae</taxon>
        <taxon>Providencia</taxon>
    </lineage>
</organism>
<evidence type="ECO:0000256" key="1">
    <source>
        <dbReference type="ARBA" id="ARBA00004651"/>
    </source>
</evidence>
<dbReference type="EMBL" id="LVIE01000001">
    <property type="protein sequence ID" value="OHT26029.1"/>
    <property type="molecule type" value="Genomic_DNA"/>
</dbReference>
<dbReference type="InterPro" id="IPR051449">
    <property type="entry name" value="ABC-2_transporter_component"/>
</dbReference>
<comment type="subcellular location">
    <subcellularLocation>
        <location evidence="1">Cell membrane</location>
        <topology evidence="1">Multi-pass membrane protein</topology>
    </subcellularLocation>
</comment>
<evidence type="ECO:0000256" key="6">
    <source>
        <dbReference type="ARBA" id="ARBA00022989"/>
    </source>
</evidence>
<keyword evidence="7" id="KW-0472">Membrane</keyword>
<keyword evidence="5" id="KW-0812">Transmembrane</keyword>
<dbReference type="Pfam" id="PF12698">
    <property type="entry name" value="ABC2_membrane_3"/>
    <property type="match status" value="1"/>
</dbReference>
<evidence type="ECO:0000313" key="9">
    <source>
        <dbReference type="Proteomes" id="UP000179588"/>
    </source>
</evidence>
<evidence type="ECO:0000313" key="8">
    <source>
        <dbReference type="EMBL" id="OHT26029.1"/>
    </source>
</evidence>
<dbReference type="PROSITE" id="PS51012">
    <property type="entry name" value="ABC_TM2"/>
    <property type="match status" value="1"/>
</dbReference>
<evidence type="ECO:0000256" key="3">
    <source>
        <dbReference type="ARBA" id="ARBA00022448"/>
    </source>
</evidence>
<dbReference type="AlphaFoldDB" id="A0A1S1HUD9"/>
<keyword evidence="9" id="KW-1185">Reference proteome</keyword>
<comment type="caution">
    <text evidence="8">The sequence shown here is derived from an EMBL/GenBank/DDBJ whole genome shotgun (WGS) entry which is preliminary data.</text>
</comment>
<dbReference type="GO" id="GO:0140359">
    <property type="term" value="F:ABC-type transporter activity"/>
    <property type="evidence" value="ECO:0007669"/>
    <property type="project" value="InterPro"/>
</dbReference>
<keyword evidence="3" id="KW-0813">Transport</keyword>
<dbReference type="Proteomes" id="UP000179588">
    <property type="component" value="Unassembled WGS sequence"/>
</dbReference>
<dbReference type="GO" id="GO:0005886">
    <property type="term" value="C:plasma membrane"/>
    <property type="evidence" value="ECO:0007669"/>
    <property type="project" value="UniProtKB-SubCell"/>
</dbReference>
<dbReference type="RefSeq" id="WP_070924988.1">
    <property type="nucleotide sequence ID" value="NZ_CANMXG010000002.1"/>
</dbReference>